<keyword evidence="3" id="KW-0698">rRNA processing</keyword>
<evidence type="ECO:0000259" key="10">
    <source>
        <dbReference type="SMART" id="SM00967"/>
    </source>
</evidence>
<evidence type="ECO:0000256" key="6">
    <source>
        <dbReference type="ARBA" id="ARBA00022691"/>
    </source>
</evidence>
<evidence type="ECO:0000313" key="11">
    <source>
        <dbReference type="EMBL" id="PIA13776.1"/>
    </source>
</evidence>
<evidence type="ECO:0000256" key="8">
    <source>
        <dbReference type="ARBA" id="ARBA00023128"/>
    </source>
</evidence>
<dbReference type="InterPro" id="IPR001537">
    <property type="entry name" value="SpoU_MeTrfase"/>
</dbReference>
<dbReference type="CDD" id="cd18105">
    <property type="entry name" value="SpoU-like_MRM1"/>
    <property type="match status" value="1"/>
</dbReference>
<proteinExistence type="inferred from homology"/>
<dbReference type="InterPro" id="IPR047182">
    <property type="entry name" value="MRM1"/>
</dbReference>
<keyword evidence="7" id="KW-0809">Transit peptide</keyword>
<comment type="similarity">
    <text evidence="2">Belongs to the class IV-like SAM-binding methyltransferase superfamily. RNA methyltransferase TrmH family.</text>
</comment>
<dbReference type="InterPro" id="IPR029064">
    <property type="entry name" value="Ribosomal_eL30-like_sf"/>
</dbReference>
<accession>A0A2G5B451</accession>
<keyword evidence="4" id="KW-0489">Methyltransferase</keyword>
<protein>
    <recommendedName>
        <fullName evidence="9">rRNA methyltransferase 1, mitochondrial</fullName>
    </recommendedName>
</protein>
<keyword evidence="5" id="KW-0808">Transferase</keyword>
<keyword evidence="12" id="KW-1185">Reference proteome</keyword>
<feature type="domain" description="RNA 2-O ribose methyltransferase substrate binding" evidence="10">
    <location>
        <begin position="54"/>
        <end position="134"/>
    </location>
</feature>
<dbReference type="EMBL" id="KZ303527">
    <property type="protein sequence ID" value="PIA13776.1"/>
    <property type="molecule type" value="Genomic_DNA"/>
</dbReference>
<gene>
    <name evidence="11" type="ORF">COEREDRAFT_83261</name>
</gene>
<evidence type="ECO:0000256" key="7">
    <source>
        <dbReference type="ARBA" id="ARBA00022946"/>
    </source>
</evidence>
<evidence type="ECO:0000256" key="9">
    <source>
        <dbReference type="ARBA" id="ARBA00034881"/>
    </source>
</evidence>
<evidence type="ECO:0000256" key="2">
    <source>
        <dbReference type="ARBA" id="ARBA00007228"/>
    </source>
</evidence>
<dbReference type="SUPFAM" id="SSF75217">
    <property type="entry name" value="alpha/beta knot"/>
    <property type="match status" value="1"/>
</dbReference>
<evidence type="ECO:0000256" key="3">
    <source>
        <dbReference type="ARBA" id="ARBA00022552"/>
    </source>
</evidence>
<dbReference type="Gene3D" id="3.40.1280.10">
    <property type="match status" value="1"/>
</dbReference>
<dbReference type="GO" id="GO:0003723">
    <property type="term" value="F:RNA binding"/>
    <property type="evidence" value="ECO:0007669"/>
    <property type="project" value="InterPro"/>
</dbReference>
<dbReference type="STRING" id="763665.A0A2G5B451"/>
<dbReference type="Proteomes" id="UP000242474">
    <property type="component" value="Unassembled WGS sequence"/>
</dbReference>
<evidence type="ECO:0000256" key="4">
    <source>
        <dbReference type="ARBA" id="ARBA00022603"/>
    </source>
</evidence>
<keyword evidence="6" id="KW-0949">S-adenosyl-L-methionine</keyword>
<dbReference type="SMART" id="SM00967">
    <property type="entry name" value="SpoU_sub_bind"/>
    <property type="match status" value="1"/>
</dbReference>
<dbReference type="AlphaFoldDB" id="A0A2G5B451"/>
<dbReference type="SUPFAM" id="SSF55315">
    <property type="entry name" value="L30e-like"/>
    <property type="match status" value="1"/>
</dbReference>
<dbReference type="InterPro" id="IPR047261">
    <property type="entry name" value="MRM1_MeTrfase_dom"/>
</dbReference>
<comment type="subcellular location">
    <subcellularLocation>
        <location evidence="1">Mitochondrion</location>
    </subcellularLocation>
</comment>
<dbReference type="GO" id="GO:0016435">
    <property type="term" value="F:rRNA (guanine) methyltransferase activity"/>
    <property type="evidence" value="ECO:0007669"/>
    <property type="project" value="TreeGrafter"/>
</dbReference>
<dbReference type="Pfam" id="PF00588">
    <property type="entry name" value="SpoU_methylase"/>
    <property type="match status" value="1"/>
</dbReference>
<organism evidence="11 12">
    <name type="scientific">Coemansia reversa (strain ATCC 12441 / NRRL 1564)</name>
    <dbReference type="NCBI Taxonomy" id="763665"/>
    <lineage>
        <taxon>Eukaryota</taxon>
        <taxon>Fungi</taxon>
        <taxon>Fungi incertae sedis</taxon>
        <taxon>Zoopagomycota</taxon>
        <taxon>Kickxellomycotina</taxon>
        <taxon>Kickxellomycetes</taxon>
        <taxon>Kickxellales</taxon>
        <taxon>Kickxellaceae</taxon>
        <taxon>Coemansia</taxon>
    </lineage>
</organism>
<dbReference type="Gene3D" id="3.30.1330.30">
    <property type="match status" value="1"/>
</dbReference>
<sequence length="323" mass="35286">MRTLTHIALQRTTISASGSGIGSKYLGRCYKTNSKPIFPATRYTPEKNISVNEHLYGVAPVKAALMQGRRPIYGIYVQKDYLGDIERSRIEEIIESAKQQDIPKVSVPKPMLDKLARDSHHQGIVMKTGVFVAPKIHSMTSFVNDRYSVSLRDKTLIEHSPRNKYPLMLCLDNVQDPVNMGSVIRTGMFFGADAVIFSKESCRPSPTVSKISSGCMECMNIYKTAMLDKMLAVCRSNGWLVICATVANPSTAQCVSIYDVPKLDAPALVVIGGERSGISPEIAAISDLNIHIPSGAELPSYIDSLNAGVAAGIIMSSLPHVRR</sequence>
<dbReference type="InterPro" id="IPR029026">
    <property type="entry name" value="tRNA_m1G_MTases_N"/>
</dbReference>
<dbReference type="Pfam" id="PF08032">
    <property type="entry name" value="SpoU_sub_bind"/>
    <property type="match status" value="1"/>
</dbReference>
<dbReference type="InterPro" id="IPR013123">
    <property type="entry name" value="SpoU_subst-bd"/>
</dbReference>
<keyword evidence="8" id="KW-0496">Mitochondrion</keyword>
<evidence type="ECO:0000256" key="1">
    <source>
        <dbReference type="ARBA" id="ARBA00004173"/>
    </source>
</evidence>
<name>A0A2G5B451_COERN</name>
<dbReference type="OrthoDB" id="270651at2759"/>
<evidence type="ECO:0000256" key="5">
    <source>
        <dbReference type="ARBA" id="ARBA00022679"/>
    </source>
</evidence>
<dbReference type="PANTHER" id="PTHR46103:SF1">
    <property type="entry name" value="RRNA METHYLTRANSFERASE 1, MITOCHONDRIAL"/>
    <property type="match status" value="1"/>
</dbReference>
<evidence type="ECO:0000313" key="12">
    <source>
        <dbReference type="Proteomes" id="UP000242474"/>
    </source>
</evidence>
<dbReference type="GO" id="GO:0005739">
    <property type="term" value="C:mitochondrion"/>
    <property type="evidence" value="ECO:0007669"/>
    <property type="project" value="UniProtKB-SubCell"/>
</dbReference>
<reference evidence="11 12" key="1">
    <citation type="journal article" date="2015" name="Genome Biol. Evol.">
        <title>Phylogenomic analyses indicate that early fungi evolved digesting cell walls of algal ancestors of land plants.</title>
        <authorList>
            <person name="Chang Y."/>
            <person name="Wang S."/>
            <person name="Sekimoto S."/>
            <person name="Aerts A.L."/>
            <person name="Choi C."/>
            <person name="Clum A."/>
            <person name="LaButti K.M."/>
            <person name="Lindquist E.A."/>
            <person name="Yee Ngan C."/>
            <person name="Ohm R.A."/>
            <person name="Salamov A.A."/>
            <person name="Grigoriev I.V."/>
            <person name="Spatafora J.W."/>
            <person name="Berbee M.L."/>
        </authorList>
    </citation>
    <scope>NUCLEOTIDE SEQUENCE [LARGE SCALE GENOMIC DNA]</scope>
    <source>
        <strain evidence="11 12">NRRL 1564</strain>
    </source>
</reference>
<dbReference type="PANTHER" id="PTHR46103">
    <property type="entry name" value="RRNA METHYLTRANSFERASE 1, MITOCHONDRIAL"/>
    <property type="match status" value="1"/>
</dbReference>
<dbReference type="InterPro" id="IPR029028">
    <property type="entry name" value="Alpha/beta_knot_MTases"/>
</dbReference>